<keyword evidence="3 4" id="KW-0788">Thiol protease</keyword>
<evidence type="ECO:0000313" key="7">
    <source>
        <dbReference type="Proteomes" id="UP000245793"/>
    </source>
</evidence>
<proteinExistence type="inferred from homology"/>
<dbReference type="InterPro" id="IPR000169">
    <property type="entry name" value="Pept_cys_AS"/>
</dbReference>
<dbReference type="PANTHER" id="PTHR10363:SF2">
    <property type="entry name" value="BLEOMYCIN HYDROLASE"/>
    <property type="match status" value="1"/>
</dbReference>
<dbReference type="EMBL" id="QEKV01000001">
    <property type="protein sequence ID" value="PVY95672.1"/>
    <property type="molecule type" value="Genomic_DNA"/>
</dbReference>
<feature type="active site" evidence="5">
    <location>
        <position position="386"/>
    </location>
</feature>
<dbReference type="GO" id="GO:0006508">
    <property type="term" value="P:proteolysis"/>
    <property type="evidence" value="ECO:0007669"/>
    <property type="project" value="UniProtKB-KW"/>
</dbReference>
<dbReference type="AlphaFoldDB" id="A0A2U1E744"/>
<keyword evidence="4" id="KW-0031">Aminopeptidase</keyword>
<dbReference type="PIRSF" id="PIRSF005700">
    <property type="entry name" value="PepC"/>
    <property type="match status" value="1"/>
</dbReference>
<dbReference type="PROSITE" id="PS00139">
    <property type="entry name" value="THIOL_PROTEASE_CYS"/>
    <property type="match status" value="1"/>
</dbReference>
<evidence type="ECO:0000313" key="6">
    <source>
        <dbReference type="EMBL" id="PVY95672.1"/>
    </source>
</evidence>
<dbReference type="InterPro" id="IPR038765">
    <property type="entry name" value="Papain-like_cys_pep_sf"/>
</dbReference>
<sequence length="439" mass="50937">MDREITKDMLKEFKENYDKNFSRMSQNAVASVGIMDASINYELVNKNPNVFSKELKIGKITNQKQSGRCWMFAGLNTLKVSVLKNFNLQDIKFSHNYLYFFDKLERANQYLDDVIELKDKDLDDRLNRNVVFYAADDGAWWTTFQRLVSKYGIVPEYAYPDSKNVSRTNDLIDNLDKRLKIAAKAIRDAFKEGRESEIECIKEKAMKDVYRITAISLGVPPKRFDLCVKDKDNKLIERRNISPIEFYNEFFKEDVSEYVELGNYPGKNKEENVLYERVFIQQRIGGSLRYVNVSIARMKEIVMSMIDAGEPVWFACDVGKDSLISRDGLDTGFMLYNILDRDSLFGVDTKTNKVQRMETRESEATHAMVIVGYDNSSKGLRFKVQNSWGEKAGLAGYLVMDEAWFDNYAYEIIPKKSFLNKEELAAFNKEPVKLLPWEL</sequence>
<keyword evidence="7" id="KW-1185">Reference proteome</keyword>
<dbReference type="GO" id="GO:0009636">
    <property type="term" value="P:response to toxic substance"/>
    <property type="evidence" value="ECO:0007669"/>
    <property type="project" value="TreeGrafter"/>
</dbReference>
<evidence type="ECO:0000256" key="2">
    <source>
        <dbReference type="ARBA" id="ARBA00022801"/>
    </source>
</evidence>
<dbReference type="RefSeq" id="WP_116479571.1">
    <property type="nucleotide sequence ID" value="NZ_JBKYKF010000068.1"/>
</dbReference>
<comment type="similarity">
    <text evidence="4">Belongs to the peptidase C1 family.</text>
</comment>
<dbReference type="Gene3D" id="3.90.70.10">
    <property type="entry name" value="Cysteine proteinases"/>
    <property type="match status" value="1"/>
</dbReference>
<evidence type="ECO:0000256" key="1">
    <source>
        <dbReference type="ARBA" id="ARBA00022670"/>
    </source>
</evidence>
<name>A0A2U1E744_9FIRM</name>
<dbReference type="Pfam" id="PF03051">
    <property type="entry name" value="Peptidase_C1_2"/>
    <property type="match status" value="1"/>
</dbReference>
<organism evidence="6 7">
    <name type="scientific">Ezakiella coagulans</name>
    <dbReference type="NCBI Taxonomy" id="46507"/>
    <lineage>
        <taxon>Bacteria</taxon>
        <taxon>Bacillati</taxon>
        <taxon>Bacillota</taxon>
        <taxon>Tissierellia</taxon>
        <taxon>Ezakiella</taxon>
    </lineage>
</organism>
<evidence type="ECO:0000256" key="3">
    <source>
        <dbReference type="ARBA" id="ARBA00022807"/>
    </source>
</evidence>
<dbReference type="Proteomes" id="UP000245793">
    <property type="component" value="Unassembled WGS sequence"/>
</dbReference>
<accession>A0A2U1E744</accession>
<dbReference type="GO" id="GO:0070005">
    <property type="term" value="F:cysteine-type aminopeptidase activity"/>
    <property type="evidence" value="ECO:0007669"/>
    <property type="project" value="InterPro"/>
</dbReference>
<dbReference type="PROSITE" id="PS00639">
    <property type="entry name" value="THIOL_PROTEASE_HIS"/>
    <property type="match status" value="1"/>
</dbReference>
<reference evidence="6 7" key="1">
    <citation type="submission" date="2018-04" db="EMBL/GenBank/DDBJ databases">
        <title>Genomic Encyclopedia of Type Strains, Phase IV (KMG-IV): sequencing the most valuable type-strain genomes for metagenomic binning, comparative biology and taxonomic classification.</title>
        <authorList>
            <person name="Goeker M."/>
        </authorList>
    </citation>
    <scope>NUCLEOTIDE SEQUENCE [LARGE SCALE GENOMIC DNA]</scope>
    <source>
        <strain evidence="6 7">DSM 20705</strain>
    </source>
</reference>
<protein>
    <recommendedName>
        <fullName evidence="4">Aminopeptidase</fullName>
    </recommendedName>
</protein>
<dbReference type="GO" id="GO:0005737">
    <property type="term" value="C:cytoplasm"/>
    <property type="evidence" value="ECO:0007669"/>
    <property type="project" value="TreeGrafter"/>
</dbReference>
<feature type="active site" evidence="5">
    <location>
        <position position="69"/>
    </location>
</feature>
<dbReference type="SUPFAM" id="SSF54001">
    <property type="entry name" value="Cysteine proteinases"/>
    <property type="match status" value="1"/>
</dbReference>
<dbReference type="InterPro" id="IPR025660">
    <property type="entry name" value="Pept_his_AS"/>
</dbReference>
<dbReference type="InterPro" id="IPR004134">
    <property type="entry name" value="Peptidase_C1B"/>
</dbReference>
<comment type="caution">
    <text evidence="6">The sequence shown here is derived from an EMBL/GenBank/DDBJ whole genome shotgun (WGS) entry which is preliminary data.</text>
</comment>
<gene>
    <name evidence="6" type="ORF">C7381_101198</name>
</gene>
<keyword evidence="1 4" id="KW-0645">Protease</keyword>
<evidence type="ECO:0000256" key="5">
    <source>
        <dbReference type="PIRSR" id="PIRSR005700-1"/>
    </source>
</evidence>
<keyword evidence="2 4" id="KW-0378">Hydrolase</keyword>
<dbReference type="PANTHER" id="PTHR10363">
    <property type="entry name" value="BLEOMYCIN HYDROLASE"/>
    <property type="match status" value="1"/>
</dbReference>
<dbReference type="GO" id="GO:0043418">
    <property type="term" value="P:homocysteine catabolic process"/>
    <property type="evidence" value="ECO:0007669"/>
    <property type="project" value="TreeGrafter"/>
</dbReference>
<feature type="active site" evidence="5">
    <location>
        <position position="366"/>
    </location>
</feature>
<evidence type="ECO:0000256" key="4">
    <source>
        <dbReference type="PIRNR" id="PIRNR005700"/>
    </source>
</evidence>